<organism evidence="3">
    <name type="scientific">Fonticula alba</name>
    <name type="common">Slime mold</name>
    <dbReference type="NCBI Taxonomy" id="691883"/>
    <lineage>
        <taxon>Eukaryota</taxon>
        <taxon>Rotosphaerida</taxon>
        <taxon>Fonticulaceae</taxon>
        <taxon>Fonticula</taxon>
    </lineage>
</organism>
<protein>
    <recommendedName>
        <fullName evidence="2">RGS domain-containing protein</fullName>
    </recommendedName>
</protein>
<feature type="domain" description="RGS" evidence="2">
    <location>
        <begin position="193"/>
        <end position="307"/>
    </location>
</feature>
<dbReference type="SUPFAM" id="SSF48097">
    <property type="entry name" value="Regulator of G-protein signaling, RGS"/>
    <property type="match status" value="1"/>
</dbReference>
<gene>
    <name evidence="3" type="ORF">H696_04656</name>
</gene>
<dbReference type="AlphaFoldDB" id="A0A058Z4M1"/>
<dbReference type="InterPro" id="IPR016137">
    <property type="entry name" value="RGS"/>
</dbReference>
<dbReference type="InterPro" id="IPR044926">
    <property type="entry name" value="RGS_subdomain_2"/>
</dbReference>
<dbReference type="STRING" id="691883.A0A058Z4M1"/>
<dbReference type="Pfam" id="PF07992">
    <property type="entry name" value="Pyr_redox_2"/>
    <property type="match status" value="1"/>
</dbReference>
<evidence type="ECO:0000313" key="4">
    <source>
        <dbReference type="Proteomes" id="UP000030693"/>
    </source>
</evidence>
<dbReference type="SMART" id="SM00315">
    <property type="entry name" value="RGS"/>
    <property type="match status" value="1"/>
</dbReference>
<accession>A0A058Z4M1</accession>
<feature type="compositionally biased region" description="Polar residues" evidence="1">
    <location>
        <begin position="29"/>
        <end position="54"/>
    </location>
</feature>
<dbReference type="Proteomes" id="UP000030693">
    <property type="component" value="Unassembled WGS sequence"/>
</dbReference>
<proteinExistence type="predicted"/>
<dbReference type="GO" id="GO:0050660">
    <property type="term" value="F:flavin adenine dinucleotide binding"/>
    <property type="evidence" value="ECO:0007669"/>
    <property type="project" value="TreeGrafter"/>
</dbReference>
<keyword evidence="4" id="KW-1185">Reference proteome</keyword>
<dbReference type="PANTHER" id="PTHR43735">
    <property type="entry name" value="APOPTOSIS-INDUCING FACTOR 1"/>
    <property type="match status" value="1"/>
</dbReference>
<dbReference type="PRINTS" id="PR00368">
    <property type="entry name" value="FADPNR"/>
</dbReference>
<evidence type="ECO:0000259" key="2">
    <source>
        <dbReference type="PROSITE" id="PS50132"/>
    </source>
</evidence>
<sequence>MLLGTIRNRVANRRNNAVANASDSDSDSEYTQPLSGETTPDTSSTQDCASSAATTGALEELWAIGADPGDSGLLDGEEDSSSYSDHPEGGLCSTTVATPPGSPTFATRPNGGEPTLRAESTSMLALDRAYRKLSFDSSSDSEPSRQRSHRRAAAHFSSVPPSPTSGGAPGLAGITDTGSLPRSLAESRSDSLSLDDVLGRSDLRTALRVFAGTEFAEENVFFLEELALLKRFPEWRLVQEILNDYIRSESPLALNIEHRTRERIIEAATALTPEIIKAMPKNQPITLFDPAAREVRSLIETNILPKFKHALSRVNIAPTLSVVPPNARRVVIVGGGILGAFCARLLDAMPRFHVTLVDTKEYFELTPSITTVMANPSLVENHRFLHTSYVRNGRVVIGYATEVCHRQVRADGQSIPYDYLVIATGATYNSQIRGNNVTTSYRTKKLNADFRSLEQSRSVLIIGGGSVGVELAAEFAERFPTKHIMLVSSSPFLLRRLPKKAHRLVAPYLESLGVELILGERVVNLDTTGRRMETDTGRIIECDKFYLATGQVPQTRFLKAHFSNLLDTTGFIRTRPTLQVFGFDHIFTGGDVANLKVEKLAFAAASHGVSIARNICRIEKGRAPLVIGTKGTAASPGKPIAQVVSLGQSSGLFAMRGSYIAIGMRYLNLKKNFERDMMLMIQGRAPISALLGKVPSVLPAATKPMEKRPRF</sequence>
<dbReference type="EMBL" id="KB932207">
    <property type="protein sequence ID" value="KCV69239.1"/>
    <property type="molecule type" value="Genomic_DNA"/>
</dbReference>
<dbReference type="InterPro" id="IPR036188">
    <property type="entry name" value="FAD/NAD-bd_sf"/>
</dbReference>
<evidence type="ECO:0000313" key="3">
    <source>
        <dbReference type="EMBL" id="KCV69239.1"/>
    </source>
</evidence>
<dbReference type="GO" id="GO:0004174">
    <property type="term" value="F:electron-transferring-flavoprotein dehydrogenase activity"/>
    <property type="evidence" value="ECO:0007669"/>
    <property type="project" value="TreeGrafter"/>
</dbReference>
<dbReference type="GeneID" id="20529381"/>
<feature type="region of interest" description="Disordered" evidence="1">
    <location>
        <begin position="1"/>
        <end position="119"/>
    </location>
</feature>
<dbReference type="Gene3D" id="1.10.167.10">
    <property type="entry name" value="Regulator of G-protein Signalling 4, domain 2"/>
    <property type="match status" value="1"/>
</dbReference>
<dbReference type="OrthoDB" id="202203at2759"/>
<dbReference type="PROSITE" id="PS50132">
    <property type="entry name" value="RGS"/>
    <property type="match status" value="1"/>
</dbReference>
<dbReference type="PRINTS" id="PR00469">
    <property type="entry name" value="PNDRDTASEII"/>
</dbReference>
<feature type="compositionally biased region" description="Low complexity" evidence="1">
    <location>
        <begin position="7"/>
        <end position="23"/>
    </location>
</feature>
<dbReference type="Pfam" id="PF00615">
    <property type="entry name" value="RGS"/>
    <property type="match status" value="1"/>
</dbReference>
<dbReference type="InterPro" id="IPR023753">
    <property type="entry name" value="FAD/NAD-binding_dom"/>
</dbReference>
<dbReference type="eggNOG" id="KOG2495">
    <property type="taxonomic scope" value="Eukaryota"/>
</dbReference>
<reference evidence="3" key="1">
    <citation type="submission" date="2013-04" db="EMBL/GenBank/DDBJ databases">
        <title>The Genome Sequence of Fonticula alba ATCC 38817.</title>
        <authorList>
            <consortium name="The Broad Institute Genomics Platform"/>
            <person name="Russ C."/>
            <person name="Cuomo C."/>
            <person name="Burger G."/>
            <person name="Gray M.W."/>
            <person name="Holland P.W.H."/>
            <person name="King N."/>
            <person name="Lang F.B.F."/>
            <person name="Roger A.J."/>
            <person name="Ruiz-Trillo I."/>
            <person name="Brown M."/>
            <person name="Walker B."/>
            <person name="Young S."/>
            <person name="Zeng Q."/>
            <person name="Gargeya S."/>
            <person name="Fitzgerald M."/>
            <person name="Haas B."/>
            <person name="Abouelleil A."/>
            <person name="Allen A.W."/>
            <person name="Alvarado L."/>
            <person name="Arachchi H.M."/>
            <person name="Berlin A.M."/>
            <person name="Chapman S.B."/>
            <person name="Gainer-Dewar J."/>
            <person name="Goldberg J."/>
            <person name="Griggs A."/>
            <person name="Gujja S."/>
            <person name="Hansen M."/>
            <person name="Howarth C."/>
            <person name="Imamovic A."/>
            <person name="Ireland A."/>
            <person name="Larimer J."/>
            <person name="McCowan C."/>
            <person name="Murphy C."/>
            <person name="Pearson M."/>
            <person name="Poon T.W."/>
            <person name="Priest M."/>
            <person name="Roberts A."/>
            <person name="Saif S."/>
            <person name="Shea T."/>
            <person name="Sisk P."/>
            <person name="Sykes S."/>
            <person name="Wortman J."/>
            <person name="Nusbaum C."/>
            <person name="Birren B."/>
        </authorList>
    </citation>
    <scope>NUCLEOTIDE SEQUENCE [LARGE SCALE GENOMIC DNA]</scope>
    <source>
        <strain evidence="3">ATCC 38817</strain>
    </source>
</reference>
<feature type="region of interest" description="Disordered" evidence="1">
    <location>
        <begin position="135"/>
        <end position="186"/>
    </location>
</feature>
<dbReference type="SUPFAM" id="SSF51905">
    <property type="entry name" value="FAD/NAD(P)-binding domain"/>
    <property type="match status" value="1"/>
</dbReference>
<dbReference type="InterPro" id="IPR036305">
    <property type="entry name" value="RGS_sf"/>
</dbReference>
<dbReference type="PANTHER" id="PTHR43735:SF6">
    <property type="entry name" value="FAD_NAD(P)-BINDING DOMAIN-CONTAINING PROTEIN"/>
    <property type="match status" value="1"/>
</dbReference>
<dbReference type="Gene3D" id="3.50.50.100">
    <property type="match status" value="1"/>
</dbReference>
<dbReference type="GO" id="GO:0005737">
    <property type="term" value="C:cytoplasm"/>
    <property type="evidence" value="ECO:0007669"/>
    <property type="project" value="TreeGrafter"/>
</dbReference>
<name>A0A058Z4M1_FONAL</name>
<evidence type="ECO:0000256" key="1">
    <source>
        <dbReference type="SAM" id="MobiDB-lite"/>
    </source>
</evidence>
<dbReference type="RefSeq" id="XP_009496810.1">
    <property type="nucleotide sequence ID" value="XM_009498535.1"/>
</dbReference>